<dbReference type="EMBL" id="SNRW01004159">
    <property type="protein sequence ID" value="KAA6387987.1"/>
    <property type="molecule type" value="Genomic_DNA"/>
</dbReference>
<comment type="caution">
    <text evidence="1">The sequence shown here is derived from an EMBL/GenBank/DDBJ whole genome shotgun (WGS) entry which is preliminary data.</text>
</comment>
<accession>A0A5J4VZ99</accession>
<evidence type="ECO:0000313" key="2">
    <source>
        <dbReference type="Proteomes" id="UP000324800"/>
    </source>
</evidence>
<organism evidence="1 2">
    <name type="scientific">Streblomastix strix</name>
    <dbReference type="NCBI Taxonomy" id="222440"/>
    <lineage>
        <taxon>Eukaryota</taxon>
        <taxon>Metamonada</taxon>
        <taxon>Preaxostyla</taxon>
        <taxon>Oxymonadida</taxon>
        <taxon>Streblomastigidae</taxon>
        <taxon>Streblomastix</taxon>
    </lineage>
</organism>
<proteinExistence type="predicted"/>
<name>A0A5J4VZ99_9EUKA</name>
<reference evidence="1 2" key="1">
    <citation type="submission" date="2019-03" db="EMBL/GenBank/DDBJ databases">
        <title>Single cell metagenomics reveals metabolic interactions within the superorganism composed of flagellate Streblomastix strix and complex community of Bacteroidetes bacteria on its surface.</title>
        <authorList>
            <person name="Treitli S.C."/>
            <person name="Kolisko M."/>
            <person name="Husnik F."/>
            <person name="Keeling P."/>
            <person name="Hampl V."/>
        </authorList>
    </citation>
    <scope>NUCLEOTIDE SEQUENCE [LARGE SCALE GENOMIC DNA]</scope>
    <source>
        <strain evidence="1">ST1C</strain>
    </source>
</reference>
<dbReference type="AlphaFoldDB" id="A0A5J4VZ99"/>
<protein>
    <submittedName>
        <fullName evidence="1">Uncharacterized protein</fullName>
    </submittedName>
</protein>
<evidence type="ECO:0000313" key="1">
    <source>
        <dbReference type="EMBL" id="KAA6387987.1"/>
    </source>
</evidence>
<dbReference type="Proteomes" id="UP000324800">
    <property type="component" value="Unassembled WGS sequence"/>
</dbReference>
<gene>
    <name evidence="1" type="ORF">EZS28_016484</name>
</gene>
<sequence length="316" mass="36140">MSLLRKGKLPYLHSPLPMIQATLNKDREENDATLIEAPNWPSQSWWPSLMELSNNYVNRVKSADVLKPWGTMRKDKKHLPPGKLIAVRLEVTEERNCSNGYFRKGNSLMIQYNQLLIDGIAFGAVIGKEQENLKNSGLNLETNLCTSYKCQFECTQNSNWDAIQDLRLPRGETKSGFTKAAYEKTSYSNKEVEKGRTNLQSVSSHDGRQCMAFKYFNLESWFELRREEDQDKSLQRRLKIKKISSYENLSKVVLIIMQASGINKEKLVTSITKSSITKSIELGAIIQETNRASRHKNGPSTVAVHYQMNLNDTVRE</sequence>